<dbReference type="RefSeq" id="WP_286217955.1">
    <property type="nucleotide sequence ID" value="NZ_AP027729.1"/>
</dbReference>
<reference evidence="3" key="1">
    <citation type="journal article" date="2019" name="Int. J. Syst. Evol. Microbiol.">
        <title>The Global Catalogue of Microorganisms (GCM) 10K type strain sequencing project: providing services to taxonomists for standard genome sequencing and annotation.</title>
        <authorList>
            <consortium name="The Broad Institute Genomics Platform"/>
            <consortium name="The Broad Institute Genome Sequencing Center for Infectious Disease"/>
            <person name="Wu L."/>
            <person name="Ma J."/>
        </authorList>
    </citation>
    <scope>NUCLEOTIDE SEQUENCE [LARGE SCALE GENOMIC DNA]</scope>
    <source>
        <strain evidence="3">NBRC 108565</strain>
    </source>
</reference>
<feature type="transmembrane region" description="Helical" evidence="1">
    <location>
        <begin position="75"/>
        <end position="95"/>
    </location>
</feature>
<organism evidence="2 3">
    <name type="scientific">Paraoerskovia sediminicola</name>
    <dbReference type="NCBI Taxonomy" id="1138587"/>
    <lineage>
        <taxon>Bacteria</taxon>
        <taxon>Bacillati</taxon>
        <taxon>Actinomycetota</taxon>
        <taxon>Actinomycetes</taxon>
        <taxon>Micrococcales</taxon>
        <taxon>Cellulomonadaceae</taxon>
        <taxon>Paraoerskovia</taxon>
    </lineage>
</organism>
<evidence type="ECO:0000313" key="2">
    <source>
        <dbReference type="EMBL" id="BDZ43832.1"/>
    </source>
</evidence>
<gene>
    <name evidence="2" type="ORF">GCM10025865_31310</name>
</gene>
<protein>
    <submittedName>
        <fullName evidence="2">Membrane protein</fullName>
    </submittedName>
</protein>
<dbReference type="Proteomes" id="UP001321475">
    <property type="component" value="Chromosome"/>
</dbReference>
<dbReference type="EMBL" id="AP027729">
    <property type="protein sequence ID" value="BDZ43832.1"/>
    <property type="molecule type" value="Genomic_DNA"/>
</dbReference>
<dbReference type="Pfam" id="PF02325">
    <property type="entry name" value="CCB3_YggT"/>
    <property type="match status" value="1"/>
</dbReference>
<name>A0ABN6XJC8_9CELL</name>
<keyword evidence="1" id="KW-1133">Transmembrane helix</keyword>
<feature type="transmembrane region" description="Helical" evidence="1">
    <location>
        <begin position="6"/>
        <end position="28"/>
    </location>
</feature>
<dbReference type="InterPro" id="IPR003425">
    <property type="entry name" value="CCB3/YggT"/>
</dbReference>
<keyword evidence="1" id="KW-0812">Transmembrane</keyword>
<proteinExistence type="predicted"/>
<sequence length="96" mass="10775">MTIVWGALGFLLFIFWLVLIGRLVFDWVQVFAREWRPRGFVLVLAEGIYTVTDPPLRAIRKVVPPLQLGQVRLDLAFIILFVLVLIAQAVVGSLGG</sequence>
<keyword evidence="3" id="KW-1185">Reference proteome</keyword>
<evidence type="ECO:0000313" key="3">
    <source>
        <dbReference type="Proteomes" id="UP001321475"/>
    </source>
</evidence>
<evidence type="ECO:0000256" key="1">
    <source>
        <dbReference type="SAM" id="Phobius"/>
    </source>
</evidence>
<keyword evidence="1" id="KW-0472">Membrane</keyword>
<accession>A0ABN6XJC8</accession>